<dbReference type="InterPro" id="IPR005302">
    <property type="entry name" value="MoCF_Sase_C"/>
</dbReference>
<evidence type="ECO:0000313" key="3">
    <source>
        <dbReference type="Proteomes" id="UP001599542"/>
    </source>
</evidence>
<comment type="caution">
    <text evidence="2">The sequence shown here is derived from an EMBL/GenBank/DDBJ whole genome shotgun (WGS) entry which is preliminary data.</text>
</comment>
<feature type="domain" description="MOSC" evidence="1">
    <location>
        <begin position="131"/>
        <end position="301"/>
    </location>
</feature>
<sequence length="312" mass="33121">MPRLASLHLYPVKSMYRLSPPSAAVQPWGLAGDRRWMLVDADGTALTQRDEPAIGQFRAVPSADGAALTLTAPDGDVHVLPAPTLADGAPETTVSVFGTHFPAAEAGKDTTAWLAGRLPAKLGEVRLVHLDRPATSRPINPQYAAPDETVSMADGFPLLLTTTASLDELNARIAADHPDDPAKGAPLPMERFRPNLVVSGTTTWAEDGWRRIRVGGLEFRVVKPCGRCVVTTTDQETGERRGPEPLRALGRHHRFGQKLVFGQNLVPVRSTPAGNAGSAGAAAEAAEVLGTLSVGDAVEVLEEVPAPQPDRR</sequence>
<dbReference type="Pfam" id="PF03473">
    <property type="entry name" value="MOSC"/>
    <property type="match status" value="1"/>
</dbReference>
<dbReference type="InterPro" id="IPR011037">
    <property type="entry name" value="Pyrv_Knase-like_insert_dom_sf"/>
</dbReference>
<dbReference type="InterPro" id="IPR005303">
    <property type="entry name" value="MOCOS_middle"/>
</dbReference>
<protein>
    <submittedName>
        <fullName evidence="2">MOSC domain-containing protein</fullName>
    </submittedName>
</protein>
<dbReference type="RefSeq" id="WP_380318841.1">
    <property type="nucleotide sequence ID" value="NZ_JBHYPW010000007.1"/>
</dbReference>
<evidence type="ECO:0000259" key="1">
    <source>
        <dbReference type="PROSITE" id="PS51340"/>
    </source>
</evidence>
<evidence type="ECO:0000313" key="2">
    <source>
        <dbReference type="EMBL" id="MFE1355134.1"/>
    </source>
</evidence>
<dbReference type="SUPFAM" id="SSF141673">
    <property type="entry name" value="MOSC N-terminal domain-like"/>
    <property type="match status" value="1"/>
</dbReference>
<dbReference type="PROSITE" id="PS51340">
    <property type="entry name" value="MOSC"/>
    <property type="match status" value="1"/>
</dbReference>
<dbReference type="Proteomes" id="UP001599542">
    <property type="component" value="Unassembled WGS sequence"/>
</dbReference>
<proteinExistence type="predicted"/>
<keyword evidence="3" id="KW-1185">Reference proteome</keyword>
<accession>A0ABW6GR88</accession>
<dbReference type="EMBL" id="JBHYPX010000055">
    <property type="protein sequence ID" value="MFE1355134.1"/>
    <property type="molecule type" value="Genomic_DNA"/>
</dbReference>
<dbReference type="PANTHER" id="PTHR14237">
    <property type="entry name" value="MOLYBDOPTERIN COFACTOR SULFURASE MOSC"/>
    <property type="match status" value="1"/>
</dbReference>
<dbReference type="SUPFAM" id="SSF50800">
    <property type="entry name" value="PK beta-barrel domain-like"/>
    <property type="match status" value="1"/>
</dbReference>
<dbReference type="PANTHER" id="PTHR14237:SF19">
    <property type="entry name" value="MITOCHONDRIAL AMIDOXIME REDUCING COMPONENT 1"/>
    <property type="match status" value="1"/>
</dbReference>
<organism evidence="2 3">
    <name type="scientific">Kitasatospora phosalacinea</name>
    <dbReference type="NCBI Taxonomy" id="2065"/>
    <lineage>
        <taxon>Bacteria</taxon>
        <taxon>Bacillati</taxon>
        <taxon>Actinomycetota</taxon>
        <taxon>Actinomycetes</taxon>
        <taxon>Kitasatosporales</taxon>
        <taxon>Streptomycetaceae</taxon>
        <taxon>Kitasatospora</taxon>
    </lineage>
</organism>
<gene>
    <name evidence="2" type="ORF">ACFW6T_24395</name>
</gene>
<reference evidence="2 3" key="1">
    <citation type="submission" date="2024-09" db="EMBL/GenBank/DDBJ databases">
        <title>The Natural Products Discovery Center: Release of the First 8490 Sequenced Strains for Exploring Actinobacteria Biosynthetic Diversity.</title>
        <authorList>
            <person name="Kalkreuter E."/>
            <person name="Kautsar S.A."/>
            <person name="Yang D."/>
            <person name="Bader C.D."/>
            <person name="Teijaro C.N."/>
            <person name="Fluegel L."/>
            <person name="Davis C.M."/>
            <person name="Simpson J.R."/>
            <person name="Lauterbach L."/>
            <person name="Steele A.D."/>
            <person name="Gui C."/>
            <person name="Meng S."/>
            <person name="Li G."/>
            <person name="Viehrig K."/>
            <person name="Ye F."/>
            <person name="Su P."/>
            <person name="Kiefer A.F."/>
            <person name="Nichols A."/>
            <person name="Cepeda A.J."/>
            <person name="Yan W."/>
            <person name="Fan B."/>
            <person name="Jiang Y."/>
            <person name="Adhikari A."/>
            <person name="Zheng C.-J."/>
            <person name="Schuster L."/>
            <person name="Cowan T.M."/>
            <person name="Smanski M.J."/>
            <person name="Chevrette M.G."/>
            <person name="De Carvalho L.P.S."/>
            <person name="Shen B."/>
        </authorList>
    </citation>
    <scope>NUCLEOTIDE SEQUENCE [LARGE SCALE GENOMIC DNA]</scope>
    <source>
        <strain evidence="2 3">NPDC058753</strain>
    </source>
</reference>
<dbReference type="Pfam" id="PF03476">
    <property type="entry name" value="MOSC_N"/>
    <property type="match status" value="1"/>
</dbReference>
<name>A0ABW6GR88_9ACTN</name>